<keyword evidence="8" id="KW-1185">Reference proteome</keyword>
<evidence type="ECO:0000256" key="4">
    <source>
        <dbReference type="ARBA" id="ARBA00023194"/>
    </source>
</evidence>
<evidence type="ECO:0000256" key="2">
    <source>
        <dbReference type="ARBA" id="ARBA00013187"/>
    </source>
</evidence>
<dbReference type="InterPro" id="IPR015424">
    <property type="entry name" value="PyrdxlP-dep_Trfase"/>
</dbReference>
<reference evidence="7 8" key="1">
    <citation type="submission" date="2021-03" db="EMBL/GenBank/DDBJ databases">
        <title>Sequencing the genomes of 1000 actinobacteria strains.</title>
        <authorList>
            <person name="Klenk H.-P."/>
        </authorList>
    </citation>
    <scope>NUCLEOTIDE SEQUENCE [LARGE SCALE GENOMIC DNA]</scope>
    <source>
        <strain evidence="7 8">DSM 45510</strain>
    </source>
</reference>
<keyword evidence="7" id="KW-0012">Acyltransferase</keyword>
<comment type="caution">
    <text evidence="7">The sequence shown here is derived from an EMBL/GenBank/DDBJ whole genome shotgun (WGS) entry which is preliminary data.</text>
</comment>
<dbReference type="SUPFAM" id="SSF53383">
    <property type="entry name" value="PLP-dependent transferases"/>
    <property type="match status" value="1"/>
</dbReference>
<dbReference type="InterPro" id="IPR015421">
    <property type="entry name" value="PyrdxlP-dep_Trfase_major"/>
</dbReference>
<dbReference type="EC" id="2.3.1.47" evidence="2"/>
<organism evidence="7 8">
    <name type="scientific">Amycolatopsis magusensis</name>
    <dbReference type="NCBI Taxonomy" id="882444"/>
    <lineage>
        <taxon>Bacteria</taxon>
        <taxon>Bacillati</taxon>
        <taxon>Actinomycetota</taxon>
        <taxon>Actinomycetes</taxon>
        <taxon>Pseudonocardiales</taxon>
        <taxon>Pseudonocardiaceae</taxon>
        <taxon>Amycolatopsis</taxon>
    </lineage>
</organism>
<comment type="catalytic activity">
    <reaction evidence="5">
        <text>6-carboxyhexanoyl-[ACP] + L-alanine + H(+) = (8S)-8-amino-7-oxononanoate + holo-[ACP] + CO2</text>
        <dbReference type="Rhea" id="RHEA:42288"/>
        <dbReference type="Rhea" id="RHEA-COMP:9685"/>
        <dbReference type="Rhea" id="RHEA-COMP:9955"/>
        <dbReference type="ChEBI" id="CHEBI:15378"/>
        <dbReference type="ChEBI" id="CHEBI:16526"/>
        <dbReference type="ChEBI" id="CHEBI:57972"/>
        <dbReference type="ChEBI" id="CHEBI:64479"/>
        <dbReference type="ChEBI" id="CHEBI:78846"/>
        <dbReference type="ChEBI" id="CHEBI:149468"/>
        <dbReference type="EC" id="2.3.1.47"/>
    </reaction>
</comment>
<dbReference type="EMBL" id="JAGGMS010000001">
    <property type="protein sequence ID" value="MBP2182190.1"/>
    <property type="molecule type" value="Genomic_DNA"/>
</dbReference>
<feature type="domain" description="Aminotransferase class I/classII large" evidence="6">
    <location>
        <begin position="20"/>
        <end position="370"/>
    </location>
</feature>
<keyword evidence="4" id="KW-0045">Antibiotic biosynthesis</keyword>
<sequence length="376" mass="39146">MTALIQRSGPGRVQVDDRALVNLASCDYLGLSGDPRVLAAAHQALDRWGLGSAAGRTLSGNTTLHRELEHRLAAWVGCEDAVLHGSCWSANAAVFGTLAALDAQTGSATAVFSDRLNHASIIDAIRTQRRTLSELVLYDHDDLDGLRRSLTAAAGEHTKVIVTDGVFSMEGDQAPLADLCALAGEFGAILVVDDSHGTGVVGATGRGSGEAQGVLGRVDVLTGTLGKALGGAIGGFVAGSASFTAALRKHSRPYLFSNNPPPAMVAGALAALDVLENDAEPLAVLRARVRQLRDGVARLRLTTYEGDHPIVPIILGDEDRAAAVSTALLDEGVFTTPLRFPMVPRGTARLRLQVSAAHSATAIDQVLGALARHAQD</sequence>
<accession>A0ABS4PRZ4</accession>
<evidence type="ECO:0000256" key="1">
    <source>
        <dbReference type="ARBA" id="ARBA00001933"/>
    </source>
</evidence>
<dbReference type="Pfam" id="PF00155">
    <property type="entry name" value="Aminotran_1_2"/>
    <property type="match status" value="1"/>
</dbReference>
<dbReference type="Gene3D" id="3.90.1150.10">
    <property type="entry name" value="Aspartate Aminotransferase, domain 1"/>
    <property type="match status" value="1"/>
</dbReference>
<proteinExistence type="predicted"/>
<gene>
    <name evidence="7" type="ORF">JOM49_003716</name>
</gene>
<dbReference type="RefSeq" id="WP_209665537.1">
    <property type="nucleotide sequence ID" value="NZ_JAGGMS010000001.1"/>
</dbReference>
<keyword evidence="3 7" id="KW-0808">Transferase</keyword>
<name>A0ABS4PRZ4_9PSEU</name>
<evidence type="ECO:0000313" key="8">
    <source>
        <dbReference type="Proteomes" id="UP000741013"/>
    </source>
</evidence>
<dbReference type="InterPro" id="IPR004839">
    <property type="entry name" value="Aminotransferase_I/II_large"/>
</dbReference>
<dbReference type="PANTHER" id="PTHR13693">
    <property type="entry name" value="CLASS II AMINOTRANSFERASE/8-AMINO-7-OXONONANOATE SYNTHASE"/>
    <property type="match status" value="1"/>
</dbReference>
<dbReference type="GO" id="GO:0008890">
    <property type="term" value="F:glycine C-acetyltransferase activity"/>
    <property type="evidence" value="ECO:0007669"/>
    <property type="project" value="UniProtKB-EC"/>
</dbReference>
<evidence type="ECO:0000259" key="6">
    <source>
        <dbReference type="Pfam" id="PF00155"/>
    </source>
</evidence>
<protein>
    <recommendedName>
        <fullName evidence="2">8-amino-7-oxononanoate synthase</fullName>
        <ecNumber evidence="2">2.3.1.47</ecNumber>
    </recommendedName>
</protein>
<dbReference type="InterPro" id="IPR015422">
    <property type="entry name" value="PyrdxlP-dep_Trfase_small"/>
</dbReference>
<evidence type="ECO:0000256" key="3">
    <source>
        <dbReference type="ARBA" id="ARBA00022679"/>
    </source>
</evidence>
<dbReference type="Proteomes" id="UP000741013">
    <property type="component" value="Unassembled WGS sequence"/>
</dbReference>
<evidence type="ECO:0000313" key="7">
    <source>
        <dbReference type="EMBL" id="MBP2182190.1"/>
    </source>
</evidence>
<dbReference type="InterPro" id="IPR050087">
    <property type="entry name" value="AON_synthase_class-II"/>
</dbReference>
<dbReference type="Gene3D" id="3.40.640.10">
    <property type="entry name" value="Type I PLP-dependent aspartate aminotransferase-like (Major domain)"/>
    <property type="match status" value="1"/>
</dbReference>
<evidence type="ECO:0000256" key="5">
    <source>
        <dbReference type="ARBA" id="ARBA00047715"/>
    </source>
</evidence>
<comment type="cofactor">
    <cofactor evidence="1">
        <name>pyridoxal 5'-phosphate</name>
        <dbReference type="ChEBI" id="CHEBI:597326"/>
    </cofactor>
</comment>